<keyword evidence="4 5" id="KW-0539">Nucleus</keyword>
<dbReference type="Gene3D" id="1.10.10.60">
    <property type="entry name" value="Homeodomain-like"/>
    <property type="match status" value="1"/>
</dbReference>
<evidence type="ECO:0000256" key="5">
    <source>
        <dbReference type="PROSITE-ProRule" id="PRU00108"/>
    </source>
</evidence>
<dbReference type="Pfam" id="PF00046">
    <property type="entry name" value="Homeodomain"/>
    <property type="match status" value="1"/>
</dbReference>
<keyword evidence="9" id="KW-1185">Reference proteome</keyword>
<comment type="caution">
    <text evidence="8">The sequence shown here is derived from an EMBL/GenBank/DDBJ whole genome shotgun (WGS) entry which is preliminary data.</text>
</comment>
<evidence type="ECO:0000256" key="2">
    <source>
        <dbReference type="ARBA" id="ARBA00023125"/>
    </source>
</evidence>
<dbReference type="PROSITE" id="PS00027">
    <property type="entry name" value="HOMEOBOX_1"/>
    <property type="match status" value="1"/>
</dbReference>
<dbReference type="CDD" id="cd00086">
    <property type="entry name" value="homeodomain"/>
    <property type="match status" value="1"/>
</dbReference>
<dbReference type="EMBL" id="CALNXK010000025">
    <property type="protein sequence ID" value="CAH3113152.1"/>
    <property type="molecule type" value="Genomic_DNA"/>
</dbReference>
<name>A0ABN8NPI4_9CNID</name>
<evidence type="ECO:0000256" key="3">
    <source>
        <dbReference type="ARBA" id="ARBA00023155"/>
    </source>
</evidence>
<comment type="subcellular location">
    <subcellularLocation>
        <location evidence="5 6">Nucleus</location>
    </subcellularLocation>
</comment>
<evidence type="ECO:0000313" key="9">
    <source>
        <dbReference type="Proteomes" id="UP001159405"/>
    </source>
</evidence>
<dbReference type="SMART" id="SM00389">
    <property type="entry name" value="HOX"/>
    <property type="match status" value="1"/>
</dbReference>
<protein>
    <recommendedName>
        <fullName evidence="7">Homeobox domain-containing protein</fullName>
    </recommendedName>
</protein>
<evidence type="ECO:0000256" key="4">
    <source>
        <dbReference type="ARBA" id="ARBA00023242"/>
    </source>
</evidence>
<proteinExistence type="inferred from homology"/>
<gene>
    <name evidence="8" type="ORF">PLOB_00021338</name>
</gene>
<dbReference type="InterPro" id="IPR052488">
    <property type="entry name" value="DMBX_homeobox"/>
</dbReference>
<dbReference type="PANTHER" id="PTHR46639:SF2">
    <property type="entry name" value="DIENCEPHALON_MESENCEPHALON HOMEOBOX PROTEIN 1"/>
    <property type="match status" value="1"/>
</dbReference>
<accession>A0ABN8NPI4</accession>
<feature type="DNA-binding region" description="Homeobox" evidence="5">
    <location>
        <begin position="84"/>
        <end position="143"/>
    </location>
</feature>
<evidence type="ECO:0000256" key="6">
    <source>
        <dbReference type="RuleBase" id="RU000682"/>
    </source>
</evidence>
<keyword evidence="2 5" id="KW-0238">DNA-binding</keyword>
<dbReference type="Proteomes" id="UP001159405">
    <property type="component" value="Unassembled WGS sequence"/>
</dbReference>
<organism evidence="8 9">
    <name type="scientific">Porites lobata</name>
    <dbReference type="NCBI Taxonomy" id="104759"/>
    <lineage>
        <taxon>Eukaryota</taxon>
        <taxon>Metazoa</taxon>
        <taxon>Cnidaria</taxon>
        <taxon>Anthozoa</taxon>
        <taxon>Hexacorallia</taxon>
        <taxon>Scleractinia</taxon>
        <taxon>Fungiina</taxon>
        <taxon>Poritidae</taxon>
        <taxon>Porites</taxon>
    </lineage>
</organism>
<evidence type="ECO:0000313" key="8">
    <source>
        <dbReference type="EMBL" id="CAH3113152.1"/>
    </source>
</evidence>
<comment type="similarity">
    <text evidence="1">Belongs to the paired homeobox family.</text>
</comment>
<dbReference type="PANTHER" id="PTHR46639">
    <property type="entry name" value="DIENCEPHALON/MESENCEPHALON HOMEOBOX PROTEIN 1"/>
    <property type="match status" value="1"/>
</dbReference>
<evidence type="ECO:0000256" key="1">
    <source>
        <dbReference type="ARBA" id="ARBA00005733"/>
    </source>
</evidence>
<feature type="domain" description="Homeobox" evidence="7">
    <location>
        <begin position="82"/>
        <end position="142"/>
    </location>
</feature>
<reference evidence="8 9" key="1">
    <citation type="submission" date="2022-05" db="EMBL/GenBank/DDBJ databases">
        <authorList>
            <consortium name="Genoscope - CEA"/>
            <person name="William W."/>
        </authorList>
    </citation>
    <scope>NUCLEOTIDE SEQUENCE [LARGE SCALE GENOMIC DNA]</scope>
</reference>
<keyword evidence="3 5" id="KW-0371">Homeobox</keyword>
<dbReference type="InterPro" id="IPR009057">
    <property type="entry name" value="Homeodomain-like_sf"/>
</dbReference>
<evidence type="ECO:0000259" key="7">
    <source>
        <dbReference type="PROSITE" id="PS50071"/>
    </source>
</evidence>
<dbReference type="InterPro" id="IPR001356">
    <property type="entry name" value="HD"/>
</dbReference>
<dbReference type="PROSITE" id="PS50071">
    <property type="entry name" value="HOMEOBOX_2"/>
    <property type="match status" value="1"/>
</dbReference>
<feature type="non-terminal residue" evidence="8">
    <location>
        <position position="1"/>
    </location>
</feature>
<dbReference type="SUPFAM" id="SSF46689">
    <property type="entry name" value="Homeodomain-like"/>
    <property type="match status" value="1"/>
</dbReference>
<sequence length="264" mass="30694">AVLDPSSRVPFLMYSSGGMETKYYPFNITSILRNDSFSPNRGHFRSVNQHQATVPRSPAATMSLAERLADVILDNQDDKGRRKPRRMRTCFTPRQLQVLEQTFCKTHYPDVLLREQLANFTNLPESRIQVWFKNRRAKYRKHEKSGVELTSKRSLSSFCNAETIGNRHECSLSHLSFYQSPRNSNRPVMSPVLRRKPEMERPRDHGHHLPSMSTFLPPVHEMLPHNMMTSSFHPFSCTSEPYRQQSFPSYTLRHFTDGSPFGYN</sequence>
<dbReference type="InterPro" id="IPR017970">
    <property type="entry name" value="Homeobox_CS"/>
</dbReference>